<dbReference type="InterPro" id="IPR002810">
    <property type="entry name" value="NfeD-like_C"/>
</dbReference>
<dbReference type="EMBL" id="JAAEJV010000069">
    <property type="protein sequence ID" value="MBF5060058.1"/>
    <property type="molecule type" value="Genomic_DNA"/>
</dbReference>
<gene>
    <name evidence="7" type="ORF">NEPTK9_001584</name>
</gene>
<protein>
    <recommendedName>
        <fullName evidence="6">NfeD-like C-terminal domain-containing protein</fullName>
    </recommendedName>
</protein>
<comment type="subcellular location">
    <subcellularLocation>
        <location evidence="1">Membrane</location>
        <topology evidence="1">Multi-pass membrane protein</topology>
    </subcellularLocation>
</comment>
<keyword evidence="8" id="KW-1185">Reference proteome</keyword>
<reference evidence="7 8" key="1">
    <citation type="submission" date="2020-01" db="EMBL/GenBank/DDBJ databases">
        <title>Draft genome sequence of Cand. Neptunochlamydia vexilliferae K9.</title>
        <authorList>
            <person name="Schulz F."/>
            <person name="Koestlbacher S."/>
            <person name="Wascher F."/>
            <person name="Pizzetti I."/>
            <person name="Horn M."/>
        </authorList>
    </citation>
    <scope>NUCLEOTIDE SEQUENCE [LARGE SCALE GENOMIC DNA]</scope>
    <source>
        <strain evidence="7 8">K9</strain>
    </source>
</reference>
<evidence type="ECO:0000256" key="3">
    <source>
        <dbReference type="ARBA" id="ARBA00022989"/>
    </source>
</evidence>
<evidence type="ECO:0000256" key="5">
    <source>
        <dbReference type="SAM" id="Phobius"/>
    </source>
</evidence>
<keyword evidence="4 5" id="KW-0472">Membrane</keyword>
<evidence type="ECO:0000313" key="8">
    <source>
        <dbReference type="Proteomes" id="UP001194714"/>
    </source>
</evidence>
<dbReference type="InterPro" id="IPR012340">
    <property type="entry name" value="NA-bd_OB-fold"/>
</dbReference>
<keyword evidence="2 5" id="KW-0812">Transmembrane</keyword>
<dbReference type="InterPro" id="IPR052165">
    <property type="entry name" value="Membrane_assoc_protease"/>
</dbReference>
<organism evidence="7 8">
    <name type="scientific">Candidatus Neptunichlamydia vexilliferae</name>
    <dbReference type="NCBI Taxonomy" id="1651774"/>
    <lineage>
        <taxon>Bacteria</taxon>
        <taxon>Pseudomonadati</taxon>
        <taxon>Chlamydiota</taxon>
        <taxon>Chlamydiia</taxon>
        <taxon>Parachlamydiales</taxon>
        <taxon>Simkaniaceae</taxon>
        <taxon>Candidatus Neptunichlamydia</taxon>
    </lineage>
</organism>
<dbReference type="RefSeq" id="WP_194848388.1">
    <property type="nucleotide sequence ID" value="NZ_JAAEJV010000069.1"/>
</dbReference>
<evidence type="ECO:0000256" key="1">
    <source>
        <dbReference type="ARBA" id="ARBA00004141"/>
    </source>
</evidence>
<feature type="transmembrane region" description="Helical" evidence="5">
    <location>
        <begin position="51"/>
        <end position="70"/>
    </location>
</feature>
<evidence type="ECO:0000256" key="2">
    <source>
        <dbReference type="ARBA" id="ARBA00022692"/>
    </source>
</evidence>
<name>A0ABS0B0Y6_9BACT</name>
<dbReference type="Pfam" id="PF01957">
    <property type="entry name" value="NfeD"/>
    <property type="match status" value="1"/>
</dbReference>
<dbReference type="Proteomes" id="UP001194714">
    <property type="component" value="Unassembled WGS sequence"/>
</dbReference>
<dbReference type="PANTHER" id="PTHR33507:SF3">
    <property type="entry name" value="INNER MEMBRANE PROTEIN YBBJ"/>
    <property type="match status" value="1"/>
</dbReference>
<proteinExistence type="predicted"/>
<evidence type="ECO:0000256" key="4">
    <source>
        <dbReference type="ARBA" id="ARBA00023136"/>
    </source>
</evidence>
<comment type="caution">
    <text evidence="7">The sequence shown here is derived from an EMBL/GenBank/DDBJ whole genome shotgun (WGS) entry which is preliminary data.</text>
</comment>
<dbReference type="SUPFAM" id="SSF141322">
    <property type="entry name" value="NfeD domain-like"/>
    <property type="match status" value="1"/>
</dbReference>
<dbReference type="Gene3D" id="2.40.50.140">
    <property type="entry name" value="Nucleic acid-binding proteins"/>
    <property type="match status" value="1"/>
</dbReference>
<keyword evidence="3 5" id="KW-1133">Transmembrane helix</keyword>
<accession>A0ABS0B0Y6</accession>
<feature type="domain" description="NfeD-like C-terminal" evidence="6">
    <location>
        <begin position="95"/>
        <end position="150"/>
    </location>
</feature>
<evidence type="ECO:0000313" key="7">
    <source>
        <dbReference type="EMBL" id="MBF5060058.1"/>
    </source>
</evidence>
<feature type="transmembrane region" description="Helical" evidence="5">
    <location>
        <begin position="12"/>
        <end position="45"/>
    </location>
</feature>
<sequence length="151" mass="16463">MIIAIGIGLAGLFLIYLEFFVPGGILGILGGIAYATSLFLFVWAAKSTTLSLVYMILMILLLVATVKFALWKVKQKPALFAKGEQSGYLASTYDKELIGKEGTALTSLRPSGHILVEGERYQAVSESRFIKKGELVRITGGEGARYTVRRL</sequence>
<evidence type="ECO:0000259" key="6">
    <source>
        <dbReference type="Pfam" id="PF01957"/>
    </source>
</evidence>
<dbReference type="PANTHER" id="PTHR33507">
    <property type="entry name" value="INNER MEMBRANE PROTEIN YBBJ"/>
    <property type="match status" value="1"/>
</dbReference>